<dbReference type="InterPro" id="IPR013656">
    <property type="entry name" value="PAS_4"/>
</dbReference>
<dbReference type="PANTHER" id="PTHR43304">
    <property type="entry name" value="PHYTOCHROME-LIKE PROTEIN CPH1"/>
    <property type="match status" value="1"/>
</dbReference>
<dbReference type="InterPro" id="IPR003661">
    <property type="entry name" value="HisK_dim/P_dom"/>
</dbReference>
<dbReference type="CDD" id="cd00130">
    <property type="entry name" value="PAS"/>
    <property type="match status" value="3"/>
</dbReference>
<dbReference type="SMART" id="SM00086">
    <property type="entry name" value="PAC"/>
    <property type="match status" value="3"/>
</dbReference>
<feature type="domain" description="PAC" evidence="8">
    <location>
        <begin position="88"/>
        <end position="140"/>
    </location>
</feature>
<accession>A0A8J7YFD9</accession>
<dbReference type="SUPFAM" id="SSF55874">
    <property type="entry name" value="ATPase domain of HSP90 chaperone/DNA topoisomerase II/histidine kinase"/>
    <property type="match status" value="1"/>
</dbReference>
<dbReference type="InterPro" id="IPR003594">
    <property type="entry name" value="HATPase_dom"/>
</dbReference>
<dbReference type="SMART" id="SM00091">
    <property type="entry name" value="PAS"/>
    <property type="match status" value="3"/>
</dbReference>
<dbReference type="InterPro" id="IPR052162">
    <property type="entry name" value="Sensor_kinase/Photoreceptor"/>
</dbReference>
<dbReference type="CDD" id="cd00082">
    <property type="entry name" value="HisKA"/>
    <property type="match status" value="1"/>
</dbReference>
<sequence>MTIGEDLSCFAEGEGTALTAGLLDAVQDIFYVCDRDGTVVDYNERVPEVSGYAAEEIESMKMWEFVREADRARITERVTDIVEDGERIRTEGHLLTADGDSIPYEFSGSPLRGRGGDIVGFAGTARDIAERKQRRRELERKTQAIDAAPVGITITDPTQKDNPLIDVNSSYTQMTGYDESAVVGRNCRFLQGEDTDAEPVRKIRAAISEAEPVTVELRNYRKDGEQFWNRVSIAPVTDEDGTVTNFVGFQQDVTVRKERETELERQNDLFEKAQDIADVGAWEYDPHSGETYFTDQVYDIYGVGPDHDPEPESDIQRFYHPADHDTVRDAVSGALEYGEPYDIEVRITAADGTEKWVRTRADPQFEDGTCQRVRGTIQDVTDRKEREQELTRQRDTLELLDRLVRHDLRNNLQVVSGHAEALADHVDEGGRESVEKILHNVETAVGLTRSARDLAEVMLHDSDAEGAFWLRPVLDAQMEEARATSRNASITLAGPVPDVRVTGDDLLPSVFRNLLKNAVQHNDKEVAEVVVSATERDEMARIQIADNGPGVSDDRKTEIFGKGEMGLASDGTGIGLYLVETLVDSYGGTIRIEDRADWTPSGSQSQVDENDAEGAVFVVDLPLAA</sequence>
<dbReference type="PROSITE" id="PS50112">
    <property type="entry name" value="PAS"/>
    <property type="match status" value="2"/>
</dbReference>
<evidence type="ECO:0000256" key="1">
    <source>
        <dbReference type="ARBA" id="ARBA00000085"/>
    </source>
</evidence>
<dbReference type="Pfam" id="PF13426">
    <property type="entry name" value="PAS_9"/>
    <property type="match status" value="1"/>
</dbReference>
<dbReference type="Pfam" id="PF08447">
    <property type="entry name" value="PAS_3"/>
    <property type="match status" value="1"/>
</dbReference>
<evidence type="ECO:0000259" key="8">
    <source>
        <dbReference type="PROSITE" id="PS50113"/>
    </source>
</evidence>
<dbReference type="Proteomes" id="UP000783863">
    <property type="component" value="Unassembled WGS sequence"/>
</dbReference>
<evidence type="ECO:0000256" key="2">
    <source>
        <dbReference type="ARBA" id="ARBA00012438"/>
    </source>
</evidence>
<comment type="catalytic activity">
    <reaction evidence="1">
        <text>ATP + protein L-histidine = ADP + protein N-phospho-L-histidine.</text>
        <dbReference type="EC" id="2.7.13.3"/>
    </reaction>
</comment>
<dbReference type="AlphaFoldDB" id="A0A8J7YFD9"/>
<feature type="domain" description="PAS" evidence="7">
    <location>
        <begin position="22"/>
        <end position="85"/>
    </location>
</feature>
<gene>
    <name evidence="9" type="ORF">EGD98_01450</name>
</gene>
<reference evidence="9" key="1">
    <citation type="submission" date="2021-06" db="EMBL/GenBank/DDBJ databases">
        <title>Halomicroarcula sp. F24A a new haloarchaeum isolated from saline soil.</title>
        <authorList>
            <person name="Duran-Viseras A."/>
            <person name="Sanchez-Porro C."/>
            <person name="Ventosa A."/>
        </authorList>
    </citation>
    <scope>NUCLEOTIDE SEQUENCE</scope>
    <source>
        <strain evidence="9">F24A</strain>
    </source>
</reference>
<dbReference type="InterPro" id="IPR005467">
    <property type="entry name" value="His_kinase_dom"/>
</dbReference>
<dbReference type="InterPro" id="IPR000014">
    <property type="entry name" value="PAS"/>
</dbReference>
<name>A0A8J7YFD9_9EURY</name>
<dbReference type="Gene3D" id="3.30.565.10">
    <property type="entry name" value="Histidine kinase-like ATPase, C-terminal domain"/>
    <property type="match status" value="1"/>
</dbReference>
<dbReference type="InterPro" id="IPR001610">
    <property type="entry name" value="PAC"/>
</dbReference>
<dbReference type="GO" id="GO:0000155">
    <property type="term" value="F:phosphorelay sensor kinase activity"/>
    <property type="evidence" value="ECO:0007669"/>
    <property type="project" value="InterPro"/>
</dbReference>
<dbReference type="InterPro" id="IPR035965">
    <property type="entry name" value="PAS-like_dom_sf"/>
</dbReference>
<dbReference type="Pfam" id="PF08448">
    <property type="entry name" value="PAS_4"/>
    <property type="match status" value="1"/>
</dbReference>
<dbReference type="PROSITE" id="PS50113">
    <property type="entry name" value="PAC"/>
    <property type="match status" value="3"/>
</dbReference>
<dbReference type="InterPro" id="IPR013655">
    <property type="entry name" value="PAS_fold_3"/>
</dbReference>
<dbReference type="Gene3D" id="3.30.450.20">
    <property type="entry name" value="PAS domain"/>
    <property type="match status" value="3"/>
</dbReference>
<dbReference type="NCBIfam" id="TIGR00229">
    <property type="entry name" value="sensory_box"/>
    <property type="match status" value="3"/>
</dbReference>
<evidence type="ECO:0000256" key="5">
    <source>
        <dbReference type="ARBA" id="ARBA00022777"/>
    </source>
</evidence>
<keyword evidence="5" id="KW-0418">Kinase</keyword>
<feature type="domain" description="PAS" evidence="7">
    <location>
        <begin position="137"/>
        <end position="210"/>
    </location>
</feature>
<evidence type="ECO:0000313" key="9">
    <source>
        <dbReference type="EMBL" id="MBX0302328.1"/>
    </source>
</evidence>
<dbReference type="Gene3D" id="2.10.70.100">
    <property type="match status" value="1"/>
</dbReference>
<dbReference type="EMBL" id="RKLQ01000001">
    <property type="protein sequence ID" value="MBX0302328.1"/>
    <property type="molecule type" value="Genomic_DNA"/>
</dbReference>
<dbReference type="RefSeq" id="WP_220586568.1">
    <property type="nucleotide sequence ID" value="NZ_RKLQ01000001.1"/>
</dbReference>
<feature type="domain" description="PAC" evidence="8">
    <location>
        <begin position="341"/>
        <end position="392"/>
    </location>
</feature>
<dbReference type="PANTHER" id="PTHR43304:SF1">
    <property type="entry name" value="PAC DOMAIN-CONTAINING PROTEIN"/>
    <property type="match status" value="1"/>
</dbReference>
<protein>
    <recommendedName>
        <fullName evidence="2">histidine kinase</fullName>
        <ecNumber evidence="2">2.7.13.3</ecNumber>
    </recommendedName>
</protein>
<dbReference type="PRINTS" id="PR00344">
    <property type="entry name" value="BCTRLSENSOR"/>
</dbReference>
<keyword evidence="4" id="KW-0808">Transferase</keyword>
<keyword evidence="3" id="KW-0597">Phosphoprotein</keyword>
<evidence type="ECO:0000256" key="3">
    <source>
        <dbReference type="ARBA" id="ARBA00022553"/>
    </source>
</evidence>
<organism evidence="9 10">
    <name type="scientific">Haloarcula salinisoli</name>
    <dbReference type="NCBI Taxonomy" id="2487746"/>
    <lineage>
        <taxon>Archaea</taxon>
        <taxon>Methanobacteriati</taxon>
        <taxon>Methanobacteriota</taxon>
        <taxon>Stenosarchaea group</taxon>
        <taxon>Halobacteria</taxon>
        <taxon>Halobacteriales</taxon>
        <taxon>Haloarculaceae</taxon>
        <taxon>Haloarcula</taxon>
    </lineage>
</organism>
<feature type="domain" description="Histidine kinase" evidence="6">
    <location>
        <begin position="403"/>
        <end position="625"/>
    </location>
</feature>
<dbReference type="InterPro" id="IPR036890">
    <property type="entry name" value="HATPase_C_sf"/>
</dbReference>
<evidence type="ECO:0000259" key="6">
    <source>
        <dbReference type="PROSITE" id="PS50109"/>
    </source>
</evidence>
<evidence type="ECO:0000256" key="4">
    <source>
        <dbReference type="ARBA" id="ARBA00022679"/>
    </source>
</evidence>
<proteinExistence type="predicted"/>
<evidence type="ECO:0000259" key="7">
    <source>
        <dbReference type="PROSITE" id="PS50112"/>
    </source>
</evidence>
<evidence type="ECO:0000313" key="10">
    <source>
        <dbReference type="Proteomes" id="UP000783863"/>
    </source>
</evidence>
<comment type="caution">
    <text evidence="9">The sequence shown here is derived from an EMBL/GenBank/DDBJ whole genome shotgun (WGS) entry which is preliminary data.</text>
</comment>
<dbReference type="SUPFAM" id="SSF55785">
    <property type="entry name" value="PYP-like sensor domain (PAS domain)"/>
    <property type="match status" value="3"/>
</dbReference>
<feature type="domain" description="PAC" evidence="8">
    <location>
        <begin position="213"/>
        <end position="265"/>
    </location>
</feature>
<dbReference type="SMART" id="SM00387">
    <property type="entry name" value="HATPase_c"/>
    <property type="match status" value="1"/>
</dbReference>
<dbReference type="InterPro" id="IPR004358">
    <property type="entry name" value="Sig_transdc_His_kin-like_C"/>
</dbReference>
<dbReference type="PROSITE" id="PS50109">
    <property type="entry name" value="HIS_KIN"/>
    <property type="match status" value="1"/>
</dbReference>
<dbReference type="Pfam" id="PF02518">
    <property type="entry name" value="HATPase_c"/>
    <property type="match status" value="1"/>
</dbReference>
<dbReference type="InterPro" id="IPR000700">
    <property type="entry name" value="PAS-assoc_C"/>
</dbReference>
<keyword evidence="10" id="KW-1185">Reference proteome</keyword>
<dbReference type="EC" id="2.7.13.3" evidence="2"/>